<gene>
    <name evidence="5" type="ORF">NLS_LOCUS4788</name>
</gene>
<dbReference type="STRING" id="42156.A0A3P6T4X6"/>
<accession>A0A3P6T4X6</accession>
<dbReference type="EMBL" id="UYRX01000323">
    <property type="protein sequence ID" value="VDK80127.1"/>
    <property type="molecule type" value="Genomic_DNA"/>
</dbReference>
<feature type="region of interest" description="Disordered" evidence="2">
    <location>
        <begin position="66"/>
        <end position="152"/>
    </location>
</feature>
<dbReference type="PANTHER" id="PTHR24637:SF421">
    <property type="entry name" value="CUTICLE COLLAGEN DPY-2"/>
    <property type="match status" value="1"/>
</dbReference>
<feature type="transmembrane region" description="Helical" evidence="3">
    <location>
        <begin position="12"/>
        <end position="33"/>
    </location>
</feature>
<dbReference type="GO" id="GO:0042302">
    <property type="term" value="F:structural constituent of cuticle"/>
    <property type="evidence" value="ECO:0007669"/>
    <property type="project" value="InterPro"/>
</dbReference>
<evidence type="ECO:0000256" key="1">
    <source>
        <dbReference type="ARBA" id="ARBA00022737"/>
    </source>
</evidence>
<keyword evidence="1" id="KW-0677">Repeat</keyword>
<feature type="compositionally biased region" description="Low complexity" evidence="2">
    <location>
        <begin position="97"/>
        <end position="117"/>
    </location>
</feature>
<dbReference type="SMART" id="SM01088">
    <property type="entry name" value="Col_cuticle_N"/>
    <property type="match status" value="1"/>
</dbReference>
<keyword evidence="6" id="KW-1185">Reference proteome</keyword>
<dbReference type="Pfam" id="PF01484">
    <property type="entry name" value="Col_cuticle_N"/>
    <property type="match status" value="1"/>
</dbReference>
<protein>
    <recommendedName>
        <fullName evidence="4">Nematode cuticle collagen N-terminal domain-containing protein</fullName>
    </recommendedName>
</protein>
<dbReference type="OMA" id="CYVNSND"/>
<evidence type="ECO:0000256" key="3">
    <source>
        <dbReference type="SAM" id="Phobius"/>
    </source>
</evidence>
<feature type="domain" description="Nematode cuticle collagen N-terminal" evidence="4">
    <location>
        <begin position="8"/>
        <end position="58"/>
    </location>
</feature>
<keyword evidence="3" id="KW-0472">Membrane</keyword>
<evidence type="ECO:0000313" key="5">
    <source>
        <dbReference type="EMBL" id="VDK80127.1"/>
    </source>
</evidence>
<organism evidence="5 6">
    <name type="scientific">Litomosoides sigmodontis</name>
    <name type="common">Filarial nematode worm</name>
    <dbReference type="NCBI Taxonomy" id="42156"/>
    <lineage>
        <taxon>Eukaryota</taxon>
        <taxon>Metazoa</taxon>
        <taxon>Ecdysozoa</taxon>
        <taxon>Nematoda</taxon>
        <taxon>Chromadorea</taxon>
        <taxon>Rhabditida</taxon>
        <taxon>Spirurina</taxon>
        <taxon>Spiruromorpha</taxon>
        <taxon>Filarioidea</taxon>
        <taxon>Onchocercidae</taxon>
        <taxon>Litomosoides</taxon>
    </lineage>
</organism>
<sequence length="166" mass="18071">MEPSRLMTILSTLFSTISLLLIIIILPSFFHYIQHSNTALLSELYKCYVNSNDVWRNVLQIQFSTQSRKRRYDNTQSHPTCCSCQQGKPGPPGVPGNPGQDGIDGPPGIPGRDGIPGQSLAPPRGGENDCQKCPTAPPGPPGISGQRGPRGLRGEMLKFSYHTLVE</sequence>
<proteinExistence type="predicted"/>
<name>A0A3P6T4X6_LITSI</name>
<keyword evidence="3" id="KW-0812">Transmembrane</keyword>
<evidence type="ECO:0000259" key="4">
    <source>
        <dbReference type="SMART" id="SM01088"/>
    </source>
</evidence>
<evidence type="ECO:0000313" key="6">
    <source>
        <dbReference type="Proteomes" id="UP000277928"/>
    </source>
</evidence>
<reference evidence="5 6" key="1">
    <citation type="submission" date="2018-08" db="EMBL/GenBank/DDBJ databases">
        <authorList>
            <person name="Laetsch R D."/>
            <person name="Stevens L."/>
            <person name="Kumar S."/>
            <person name="Blaxter L. M."/>
        </authorList>
    </citation>
    <scope>NUCLEOTIDE SEQUENCE [LARGE SCALE GENOMIC DNA]</scope>
</reference>
<evidence type="ECO:0000256" key="2">
    <source>
        <dbReference type="SAM" id="MobiDB-lite"/>
    </source>
</evidence>
<dbReference type="Proteomes" id="UP000277928">
    <property type="component" value="Unassembled WGS sequence"/>
</dbReference>
<dbReference type="AlphaFoldDB" id="A0A3P6T4X6"/>
<dbReference type="InterPro" id="IPR002486">
    <property type="entry name" value="Col_cuticle_N"/>
</dbReference>
<dbReference type="PANTHER" id="PTHR24637">
    <property type="entry name" value="COLLAGEN"/>
    <property type="match status" value="1"/>
</dbReference>
<dbReference type="OrthoDB" id="5983381at2759"/>
<keyword evidence="3" id="KW-1133">Transmembrane helix</keyword>